<proteinExistence type="predicted"/>
<dbReference type="PANTHER" id="PTHR24228">
    <property type="entry name" value="B2 BRADYKININ RECEPTOR/ANGIOTENSIN II RECEPTOR"/>
    <property type="match status" value="1"/>
</dbReference>
<dbReference type="GO" id="GO:0004930">
    <property type="term" value="F:G protein-coupled receptor activity"/>
    <property type="evidence" value="ECO:0007669"/>
    <property type="project" value="UniProtKB-KW"/>
</dbReference>
<protein>
    <recommendedName>
        <fullName evidence="10">G-protein coupled receptors family 1 profile domain-containing protein</fullName>
    </recommendedName>
</protein>
<keyword evidence="5" id="KW-0297">G-protein coupled receptor</keyword>
<keyword evidence="3 9" id="KW-0812">Transmembrane</keyword>
<comment type="subcellular location">
    <subcellularLocation>
        <location evidence="1">Cell membrane</location>
        <topology evidence="1">Multi-pass membrane protein</topology>
    </subcellularLocation>
</comment>
<evidence type="ECO:0000313" key="13">
    <source>
        <dbReference type="Proteomes" id="UP000663845"/>
    </source>
</evidence>
<dbReference type="Proteomes" id="UP000663845">
    <property type="component" value="Unassembled WGS sequence"/>
</dbReference>
<evidence type="ECO:0000313" key="11">
    <source>
        <dbReference type="EMBL" id="CAF0922413.1"/>
    </source>
</evidence>
<gene>
    <name evidence="11" type="ORF">JYZ213_LOCUS11689</name>
    <name evidence="12" type="ORF">OXD698_LOCUS5615</name>
</gene>
<feature type="transmembrane region" description="Helical" evidence="9">
    <location>
        <begin position="237"/>
        <end position="260"/>
    </location>
</feature>
<organism evidence="11 13">
    <name type="scientific">Adineta steineri</name>
    <dbReference type="NCBI Taxonomy" id="433720"/>
    <lineage>
        <taxon>Eukaryota</taxon>
        <taxon>Metazoa</taxon>
        <taxon>Spiralia</taxon>
        <taxon>Gnathifera</taxon>
        <taxon>Rotifera</taxon>
        <taxon>Eurotatoria</taxon>
        <taxon>Bdelloidea</taxon>
        <taxon>Adinetida</taxon>
        <taxon>Adinetidae</taxon>
        <taxon>Adineta</taxon>
    </lineage>
</organism>
<dbReference type="SUPFAM" id="SSF81321">
    <property type="entry name" value="Family A G protein-coupled receptor-like"/>
    <property type="match status" value="1"/>
</dbReference>
<dbReference type="InterPro" id="IPR017452">
    <property type="entry name" value="GPCR_Rhodpsn_7TM"/>
</dbReference>
<evidence type="ECO:0000256" key="4">
    <source>
        <dbReference type="ARBA" id="ARBA00022989"/>
    </source>
</evidence>
<dbReference type="PANTHER" id="PTHR24228:SF59">
    <property type="entry name" value="NEUROPEPTIDE RECEPTOR 15"/>
    <property type="match status" value="1"/>
</dbReference>
<keyword evidence="4 9" id="KW-1133">Transmembrane helix</keyword>
<dbReference type="Gene3D" id="1.20.1070.10">
    <property type="entry name" value="Rhodopsin 7-helix transmembrane proteins"/>
    <property type="match status" value="1"/>
</dbReference>
<keyword evidence="7" id="KW-0675">Receptor</keyword>
<dbReference type="AlphaFoldDB" id="A0A814B071"/>
<dbReference type="InterPro" id="IPR000276">
    <property type="entry name" value="GPCR_Rhodpsn"/>
</dbReference>
<accession>A0A814B071</accession>
<dbReference type="EMBL" id="CAJNOG010000088">
    <property type="protein sequence ID" value="CAF0922413.1"/>
    <property type="molecule type" value="Genomic_DNA"/>
</dbReference>
<feature type="transmembrane region" description="Helical" evidence="9">
    <location>
        <begin position="63"/>
        <end position="79"/>
    </location>
</feature>
<feature type="domain" description="G-protein coupled receptors family 1 profile" evidence="10">
    <location>
        <begin position="11"/>
        <end position="269"/>
    </location>
</feature>
<feature type="transmembrane region" description="Helical" evidence="9">
    <location>
        <begin position="37"/>
        <end position="56"/>
    </location>
</feature>
<evidence type="ECO:0000259" key="10">
    <source>
        <dbReference type="PROSITE" id="PS50262"/>
    </source>
</evidence>
<feature type="transmembrane region" description="Helical" evidence="9">
    <location>
        <begin position="153"/>
        <end position="175"/>
    </location>
</feature>
<evidence type="ECO:0000256" key="6">
    <source>
        <dbReference type="ARBA" id="ARBA00023136"/>
    </source>
</evidence>
<comment type="caution">
    <text evidence="11">The sequence shown here is derived from an EMBL/GenBank/DDBJ whole genome shotgun (WGS) entry which is preliminary data.</text>
</comment>
<reference evidence="11" key="1">
    <citation type="submission" date="2021-02" db="EMBL/GenBank/DDBJ databases">
        <authorList>
            <person name="Nowell W R."/>
        </authorList>
    </citation>
    <scope>NUCLEOTIDE SEQUENCE</scope>
</reference>
<dbReference type="CDD" id="cd00637">
    <property type="entry name" value="7tm_classA_rhodopsin-like"/>
    <property type="match status" value="1"/>
</dbReference>
<feature type="transmembrane region" description="Helical" evidence="9">
    <location>
        <begin position="208"/>
        <end position="231"/>
    </location>
</feature>
<feature type="transmembrane region" description="Helical" evidence="9">
    <location>
        <begin position="113"/>
        <end position="133"/>
    </location>
</feature>
<evidence type="ECO:0000256" key="5">
    <source>
        <dbReference type="ARBA" id="ARBA00023040"/>
    </source>
</evidence>
<evidence type="ECO:0000256" key="3">
    <source>
        <dbReference type="ARBA" id="ARBA00022692"/>
    </source>
</evidence>
<dbReference type="GO" id="GO:0005886">
    <property type="term" value="C:plasma membrane"/>
    <property type="evidence" value="ECO:0007669"/>
    <property type="project" value="UniProtKB-SubCell"/>
</dbReference>
<dbReference type="Pfam" id="PF00001">
    <property type="entry name" value="7tm_1"/>
    <property type="match status" value="1"/>
</dbReference>
<evidence type="ECO:0000256" key="2">
    <source>
        <dbReference type="ARBA" id="ARBA00022475"/>
    </source>
</evidence>
<evidence type="ECO:0000256" key="9">
    <source>
        <dbReference type="SAM" id="Phobius"/>
    </source>
</evidence>
<evidence type="ECO:0000256" key="1">
    <source>
        <dbReference type="ARBA" id="ARBA00004651"/>
    </source>
</evidence>
<dbReference type="EMBL" id="CAJOAZ010000230">
    <property type="protein sequence ID" value="CAF3585163.1"/>
    <property type="molecule type" value="Genomic_DNA"/>
</dbReference>
<evidence type="ECO:0000256" key="7">
    <source>
        <dbReference type="ARBA" id="ARBA00023170"/>
    </source>
</evidence>
<dbReference type="PROSITE" id="PS50262">
    <property type="entry name" value="G_PROTEIN_RECEP_F1_2"/>
    <property type="match status" value="1"/>
</dbReference>
<sequence length="286" mass="33507">MIISLIIAIGLSICSLLIIIFDTTCHTLPMMLVANSSLTQILFATVLLMMTIFSLENDIKQRYYYDLFCIIRGYLSYASCTAMNYSFLLQAIYRYIIVFYPINLFWQSKRIQMLLVVVTWMFSYIYPFAFIFTGDITYNSSNQLCQIPLHLSFPLLFVIFNGYLGPVMAIQIIYLKLVRYVKEISKQAITTRNNLPRIRRELKMVRRIVTITAILVILGLPYTSFLFMSFFTEPPTYYYRISAIFTNPSLIFIMIALFQFTDQLKSFVLRKINFRRETVVPTIGQR</sequence>
<evidence type="ECO:0000313" key="12">
    <source>
        <dbReference type="EMBL" id="CAF3585163.1"/>
    </source>
</evidence>
<keyword evidence="2" id="KW-1003">Cell membrane</keyword>
<name>A0A814B071_9BILA</name>
<keyword evidence="6 9" id="KW-0472">Membrane</keyword>
<keyword evidence="8" id="KW-0807">Transducer</keyword>
<evidence type="ECO:0000256" key="8">
    <source>
        <dbReference type="ARBA" id="ARBA00023224"/>
    </source>
</evidence>
<feature type="transmembrane region" description="Helical" evidence="9">
    <location>
        <begin position="85"/>
        <end position="106"/>
    </location>
</feature>
<dbReference type="Proteomes" id="UP000663844">
    <property type="component" value="Unassembled WGS sequence"/>
</dbReference>